<dbReference type="RefSeq" id="WP_017823123.1">
    <property type="nucleotide sequence ID" value="NZ_AORC01000009.1"/>
</dbReference>
<dbReference type="SUPFAM" id="SSF48208">
    <property type="entry name" value="Six-hairpin glycosidases"/>
    <property type="match status" value="1"/>
</dbReference>
<keyword evidence="2" id="KW-0378">Hydrolase</keyword>
<proteinExistence type="predicted"/>
<dbReference type="PANTHER" id="PTHR31047">
    <property type="entry name" value="MEIOTICALLY UP-REGULATED GENE 157 PROTEIN"/>
    <property type="match status" value="1"/>
</dbReference>
<protein>
    <submittedName>
        <fullName evidence="2">Glycosyl hydrolase</fullName>
    </submittedName>
</protein>
<dbReference type="HOGENOM" id="CLU_023537_0_0_11"/>
<dbReference type="InterPro" id="IPR012341">
    <property type="entry name" value="6hp_glycosidase-like_sf"/>
</dbReference>
<organism evidence="2 3">
    <name type="scientific">Brachybacterium muris UCD-AY4</name>
    <dbReference type="NCBI Taxonomy" id="1249481"/>
    <lineage>
        <taxon>Bacteria</taxon>
        <taxon>Bacillati</taxon>
        <taxon>Actinomycetota</taxon>
        <taxon>Actinomycetes</taxon>
        <taxon>Micrococcales</taxon>
        <taxon>Dermabacteraceae</taxon>
        <taxon>Brachybacterium</taxon>
    </lineage>
</organism>
<dbReference type="PIRSF" id="PIRSF028846">
    <property type="entry name" value="UCP028846"/>
    <property type="match status" value="1"/>
</dbReference>
<evidence type="ECO:0000313" key="3">
    <source>
        <dbReference type="Proteomes" id="UP000019754"/>
    </source>
</evidence>
<gene>
    <name evidence="2" type="ORF">D641_0107950</name>
</gene>
<dbReference type="STRING" id="1249481.D641_0107950"/>
<dbReference type="SMART" id="SM01149">
    <property type="entry name" value="DUF1237"/>
    <property type="match status" value="1"/>
</dbReference>
<dbReference type="PANTHER" id="PTHR31047:SF0">
    <property type="entry name" value="MEIOTICALLY UP-REGULATED GENE 157 PROTEIN"/>
    <property type="match status" value="1"/>
</dbReference>
<dbReference type="AlphaFoldDB" id="A0A022KTR2"/>
<dbReference type="Pfam" id="PF06824">
    <property type="entry name" value="Glyco_hydro_125"/>
    <property type="match status" value="1"/>
</dbReference>
<comment type="caution">
    <text evidence="2">The sequence shown here is derived from an EMBL/GenBank/DDBJ whole genome shotgun (WGS) entry which is preliminary data.</text>
</comment>
<dbReference type="InterPro" id="IPR008928">
    <property type="entry name" value="6-hairpin_glycosidase_sf"/>
</dbReference>
<dbReference type="Gene3D" id="1.50.10.10">
    <property type="match status" value="1"/>
</dbReference>
<dbReference type="InterPro" id="IPR008313">
    <property type="entry name" value="GH125"/>
</dbReference>
<dbReference type="Proteomes" id="UP000019754">
    <property type="component" value="Unassembled WGS sequence"/>
</dbReference>
<dbReference type="GO" id="GO:0005975">
    <property type="term" value="P:carbohydrate metabolic process"/>
    <property type="evidence" value="ECO:0007669"/>
    <property type="project" value="InterPro"/>
</dbReference>
<accession>A0A022KTR2</accession>
<evidence type="ECO:0000256" key="1">
    <source>
        <dbReference type="SAM" id="MobiDB-lite"/>
    </source>
</evidence>
<feature type="region of interest" description="Disordered" evidence="1">
    <location>
        <begin position="265"/>
        <end position="284"/>
    </location>
</feature>
<sequence>MVQLPNTLLDAVHARLLEGLPAEPSREEIARRVVAYLRNTAETTANVEADGTTFVITGDIPAMWLRDSAAQLTPLLRLVVGGVGSDEDRAQLVALLSGLLRRHWQYIALDPYANAFNREPDGASWDEDDTDRDNPWAWERKFELDSLSYGPDLAWRLWKATGDISWADESFLPAARAILETVRTEQHHEERSGYFFRRADVPSQDTLAREGRGSLTAHTGLVWAGFRPSDDACELGYNIPGNHFLALALERLGDLLEAVPASTQGNTVGDAEAESEAKAAPGPGTLAAEARSLAAEIREALFAHGLIDGPDGERIWAYEVDGLGNHVFLDDANVPSLLSLPYLDCADPADPIYLATRAAVLSRRNPYYYAGLFLEGVGSPHTPKDHVWPIAKNIEGLTSSDAVEKRRILEQLIRTDGGTGMMHEGVHVDDPAVFTREWFSWSNSMFCELALDLAGVART</sequence>
<dbReference type="OrthoDB" id="181472at2"/>
<dbReference type="GO" id="GO:0016787">
    <property type="term" value="F:hydrolase activity"/>
    <property type="evidence" value="ECO:0007669"/>
    <property type="project" value="UniProtKB-KW"/>
</dbReference>
<dbReference type="EMBL" id="AORC01000009">
    <property type="protein sequence ID" value="EYT49350.1"/>
    <property type="molecule type" value="Genomic_DNA"/>
</dbReference>
<name>A0A022KTR2_9MICO</name>
<reference evidence="2 3" key="1">
    <citation type="journal article" date="2013" name="Genome Announc.">
        <title>Draft genome sequence of an Actinobacterium, Brachybacterium muris strain UCD-AY4.</title>
        <authorList>
            <person name="Lo J.R."/>
            <person name="Lang J.M."/>
            <person name="Darling A.E."/>
            <person name="Eisen J.A."/>
            <person name="Coil D.A."/>
        </authorList>
    </citation>
    <scope>NUCLEOTIDE SEQUENCE [LARGE SCALE GENOMIC DNA]</scope>
    <source>
        <strain evidence="2 3">UCD-AY4</strain>
    </source>
</reference>
<keyword evidence="3" id="KW-1185">Reference proteome</keyword>
<evidence type="ECO:0000313" key="2">
    <source>
        <dbReference type="EMBL" id="EYT49350.1"/>
    </source>
</evidence>